<dbReference type="Proteomes" id="UP000594263">
    <property type="component" value="Unplaced"/>
</dbReference>
<dbReference type="EnsemblPlants" id="Kaladp0018s0045.1.v1.1">
    <property type="protein sequence ID" value="Kaladp0018s0045.1.v1.1"/>
    <property type="gene ID" value="Kaladp0018s0045.v1.1"/>
</dbReference>
<dbReference type="InterPro" id="IPR040289">
    <property type="entry name" value="MBP2C"/>
</dbReference>
<feature type="compositionally biased region" description="Basic and acidic residues" evidence="2">
    <location>
        <begin position="115"/>
        <end position="137"/>
    </location>
</feature>
<dbReference type="GO" id="GO:0008017">
    <property type="term" value="F:microtubule binding"/>
    <property type="evidence" value="ECO:0007669"/>
    <property type="project" value="InterPro"/>
</dbReference>
<reference evidence="3" key="1">
    <citation type="submission" date="2021-01" db="UniProtKB">
        <authorList>
            <consortium name="EnsemblPlants"/>
        </authorList>
    </citation>
    <scope>IDENTIFICATION</scope>
</reference>
<name>A0A7N0T1Q1_KALFE</name>
<protein>
    <submittedName>
        <fullName evidence="3">Uncharacterized protein</fullName>
    </submittedName>
</protein>
<dbReference type="AlphaFoldDB" id="A0A7N0T1Q1"/>
<feature type="region of interest" description="Disordered" evidence="2">
    <location>
        <begin position="1"/>
        <end position="37"/>
    </location>
</feature>
<dbReference type="Gramene" id="Kaladp0018s0045.1.v1.1">
    <property type="protein sequence ID" value="Kaladp0018s0045.1.v1.1"/>
    <property type="gene ID" value="Kaladp0018s0045.v1.1"/>
</dbReference>
<dbReference type="OMA" id="SMQADIS"/>
<dbReference type="PANTHER" id="PTHR35502:SF2">
    <property type="entry name" value="PROTEIN MICROTUBULE BINDING PROTEIN 2C"/>
    <property type="match status" value="1"/>
</dbReference>
<sequence length="347" mass="38734">MLRSKRSGKQEGSSFKETGASRSGKDEGGGSGGGDELLRMSALASLSGDSATGNVDPRLIDDLQDLLPLLESFLDRDRKVSSCFTRRGKMVCTKTPSKDSLSMKKGRRASQSVPGKEHRILGEKDRSEYCSKDRDDGDSSSLLSQNALEAEKDREEIKALNDQLEDLRRKLLEKEELLSAAEISGNQLTSAQEKLNELQYQMREKDSMLKAFERQLSDTKIKLAERQAALEKIQWEAVTSNKQVEKLQEDLKTAELEMSAFTILLEGSIKNDNSIYTVDYDLTPHWTNHGSEIVNQDDIDELDLQKMEEARKVYLAAVAAAKECQDEESLAAVASARFHLQSFILAF</sequence>
<proteinExistence type="predicted"/>
<feature type="coiled-coil region" evidence="1">
    <location>
        <begin position="143"/>
        <end position="264"/>
    </location>
</feature>
<feature type="region of interest" description="Disordered" evidence="2">
    <location>
        <begin position="94"/>
        <end position="143"/>
    </location>
</feature>
<dbReference type="PANTHER" id="PTHR35502">
    <property type="entry name" value="PROTEIN MICROTUBULE BINDING PROTEIN 2C"/>
    <property type="match status" value="1"/>
</dbReference>
<keyword evidence="1" id="KW-0175">Coiled coil</keyword>
<dbReference type="GO" id="GO:0010497">
    <property type="term" value="P:plasmodesmata-mediated intercellular transport"/>
    <property type="evidence" value="ECO:0007669"/>
    <property type="project" value="InterPro"/>
</dbReference>
<evidence type="ECO:0000313" key="3">
    <source>
        <dbReference type="EnsemblPlants" id="Kaladp0018s0045.1.v1.1"/>
    </source>
</evidence>
<evidence type="ECO:0000313" key="4">
    <source>
        <dbReference type="Proteomes" id="UP000594263"/>
    </source>
</evidence>
<organism evidence="3 4">
    <name type="scientific">Kalanchoe fedtschenkoi</name>
    <name type="common">Lavender scallops</name>
    <name type="synonym">South American air plant</name>
    <dbReference type="NCBI Taxonomy" id="63787"/>
    <lineage>
        <taxon>Eukaryota</taxon>
        <taxon>Viridiplantae</taxon>
        <taxon>Streptophyta</taxon>
        <taxon>Embryophyta</taxon>
        <taxon>Tracheophyta</taxon>
        <taxon>Spermatophyta</taxon>
        <taxon>Magnoliopsida</taxon>
        <taxon>eudicotyledons</taxon>
        <taxon>Gunneridae</taxon>
        <taxon>Pentapetalae</taxon>
        <taxon>Saxifragales</taxon>
        <taxon>Crassulaceae</taxon>
        <taxon>Kalanchoe</taxon>
    </lineage>
</organism>
<evidence type="ECO:0000256" key="1">
    <source>
        <dbReference type="SAM" id="Coils"/>
    </source>
</evidence>
<keyword evidence="4" id="KW-1185">Reference proteome</keyword>
<evidence type="ECO:0000256" key="2">
    <source>
        <dbReference type="SAM" id="MobiDB-lite"/>
    </source>
</evidence>
<accession>A0A7N0T1Q1</accession>